<dbReference type="Pfam" id="PF10604">
    <property type="entry name" value="Polyketide_cyc2"/>
    <property type="match status" value="1"/>
</dbReference>
<accession>A0A3D9L6M4</accession>
<dbReference type="InterPro" id="IPR011256">
    <property type="entry name" value="Reg_factor_effector_dom_sf"/>
</dbReference>
<dbReference type="InterPro" id="IPR010499">
    <property type="entry name" value="AraC_E-bd"/>
</dbReference>
<dbReference type="InterPro" id="IPR019587">
    <property type="entry name" value="Polyketide_cyclase/dehydratase"/>
</dbReference>
<evidence type="ECO:0000313" key="2">
    <source>
        <dbReference type="EMBL" id="REE01774.1"/>
    </source>
</evidence>
<dbReference type="SUPFAM" id="SSF55961">
    <property type="entry name" value="Bet v1-like"/>
    <property type="match status" value="1"/>
</dbReference>
<dbReference type="InterPro" id="IPR023393">
    <property type="entry name" value="START-like_dom_sf"/>
</dbReference>
<keyword evidence="3" id="KW-1185">Reference proteome</keyword>
<dbReference type="Proteomes" id="UP000256779">
    <property type="component" value="Unassembled WGS sequence"/>
</dbReference>
<gene>
    <name evidence="2" type="ORF">C7460_103291</name>
</gene>
<dbReference type="Gene3D" id="3.20.80.10">
    <property type="entry name" value="Regulatory factor, effector binding domain"/>
    <property type="match status" value="1"/>
</dbReference>
<dbReference type="InterPro" id="IPR029442">
    <property type="entry name" value="GyrI-like"/>
</dbReference>
<evidence type="ECO:0000259" key="1">
    <source>
        <dbReference type="SMART" id="SM00871"/>
    </source>
</evidence>
<protein>
    <submittedName>
        <fullName evidence="2">DNA gyrase inhibitor GyrI</fullName>
    </submittedName>
</protein>
<name>A0A3D9L6M4_MARFU</name>
<proteinExistence type="predicted"/>
<dbReference type="EMBL" id="QREG01000003">
    <property type="protein sequence ID" value="REE01774.1"/>
    <property type="molecule type" value="Genomic_DNA"/>
</dbReference>
<dbReference type="Pfam" id="PF06445">
    <property type="entry name" value="GyrI-like"/>
    <property type="match status" value="1"/>
</dbReference>
<evidence type="ECO:0000313" key="3">
    <source>
        <dbReference type="Proteomes" id="UP000256779"/>
    </source>
</evidence>
<sequence length="305" mass="34724">MPKMNIQRSKLINAPIAQVYDKVADFSHWTAWSPWLLMEPEATVTVSDDCKSYSWEGQRVGSGEMSITDEAANEWVNIDLTFLKPWKSHAKVRFELKPKDDQTEVTWYMDSSLPWFMFWMKKLTEAFIGMDYERGLNLLRDYSEDGEVHSKLEFVGETDYPGCDYVGVTKTCAISDIGAEMSKDFEALGKLTADSEVTNEPFSVYHKWDMVGQKAKYTAGIPVAKVPDELPDGMISGKLPATKIYKLRHTGPYEHLGNAWTTMMNMQRGKAFKHRKGIHPFETYVSDPSNTSPNELVTDVNFAIK</sequence>
<dbReference type="SMART" id="SM00871">
    <property type="entry name" value="AraC_E_bind"/>
    <property type="match status" value="1"/>
</dbReference>
<dbReference type="Gene3D" id="3.30.530.20">
    <property type="match status" value="1"/>
</dbReference>
<dbReference type="SUPFAM" id="SSF55136">
    <property type="entry name" value="Probable bacterial effector-binding domain"/>
    <property type="match status" value="1"/>
</dbReference>
<organism evidence="2 3">
    <name type="scientific">Marinoscillum furvescens DSM 4134</name>
    <dbReference type="NCBI Taxonomy" id="1122208"/>
    <lineage>
        <taxon>Bacteria</taxon>
        <taxon>Pseudomonadati</taxon>
        <taxon>Bacteroidota</taxon>
        <taxon>Cytophagia</taxon>
        <taxon>Cytophagales</taxon>
        <taxon>Reichenbachiellaceae</taxon>
        <taxon>Marinoscillum</taxon>
    </lineage>
</organism>
<dbReference type="AlphaFoldDB" id="A0A3D9L6M4"/>
<comment type="caution">
    <text evidence="2">The sequence shown here is derived from an EMBL/GenBank/DDBJ whole genome shotgun (WGS) entry which is preliminary data.</text>
</comment>
<dbReference type="OrthoDB" id="9807923at2"/>
<reference evidence="2 3" key="1">
    <citation type="submission" date="2018-07" db="EMBL/GenBank/DDBJ databases">
        <title>Genomic Encyclopedia of Type Strains, Phase IV (KMG-IV): sequencing the most valuable type-strain genomes for metagenomic binning, comparative biology and taxonomic classification.</title>
        <authorList>
            <person name="Goeker M."/>
        </authorList>
    </citation>
    <scope>NUCLEOTIDE SEQUENCE [LARGE SCALE GENOMIC DNA]</scope>
    <source>
        <strain evidence="2 3">DSM 4134</strain>
    </source>
</reference>
<dbReference type="RefSeq" id="WP_115867048.1">
    <property type="nucleotide sequence ID" value="NZ_QREG01000003.1"/>
</dbReference>
<feature type="domain" description="AraC effector-binding" evidence="1">
    <location>
        <begin position="153"/>
        <end position="305"/>
    </location>
</feature>
<dbReference type="CDD" id="cd07818">
    <property type="entry name" value="SRPBCC_1"/>
    <property type="match status" value="1"/>
</dbReference>